<sequence>MGPTAIANAEYGVDFYRERYGDEWSTHFCYVDGESKEFNGNLFGEIMGEGHGTAVGAQGSHFFGNEKSSTTNVKEIVKEIVSEYRSDAITLTGPLLYTVAQRNHNTHPEESFNRNEDTSKLKKRKLDSLDPGQKDIAGFQAVDGDAMHYPTESSIQVGALYNYNLMPDYGGNCFALNNARLIQPDWRKIDDTLIVPWKNYLQLRPGTVVVANVSLRMHVLQPKDKRQQKRKVYQAIVNFLKVVAESDIPVVKPSAPIISQTRNKQDTPAAAAESSAVSVLRSIGLTRSTPSSVHVGTDGESNATAKPAKRIRSASTVSKTPLKIPEEQHDFTQQTQELSSLEYMNLDSEENMTVAEDGYIDEF</sequence>
<accession>A0A1Q3EPF6</accession>
<dbReference type="AlphaFoldDB" id="A0A1Q3EPF6"/>
<name>A0A1Q3EPF6_LENED</name>
<dbReference type="EMBL" id="BDGU01000989">
    <property type="protein sequence ID" value="GAW09082.1"/>
    <property type="molecule type" value="Genomic_DNA"/>
</dbReference>
<evidence type="ECO:0000313" key="2">
    <source>
        <dbReference type="EMBL" id="GAW09082.1"/>
    </source>
</evidence>
<gene>
    <name evidence="2" type="ORF">LENED_011212</name>
</gene>
<dbReference type="Proteomes" id="UP000188533">
    <property type="component" value="Unassembled WGS sequence"/>
</dbReference>
<evidence type="ECO:0000256" key="1">
    <source>
        <dbReference type="SAM" id="MobiDB-lite"/>
    </source>
</evidence>
<reference evidence="2 3" key="1">
    <citation type="submission" date="2016-08" db="EMBL/GenBank/DDBJ databases">
        <authorList>
            <consortium name="Lentinula edodes genome sequencing consortium"/>
            <person name="Sakamoto Y."/>
            <person name="Nakade K."/>
            <person name="Sato S."/>
            <person name="Yoshida Y."/>
            <person name="Miyazaki K."/>
            <person name="Natsume S."/>
            <person name="Konno N."/>
        </authorList>
    </citation>
    <scope>NUCLEOTIDE SEQUENCE [LARGE SCALE GENOMIC DNA]</scope>
    <source>
        <strain evidence="2 3">NBRC 111202</strain>
    </source>
</reference>
<evidence type="ECO:0000313" key="3">
    <source>
        <dbReference type="Proteomes" id="UP000188533"/>
    </source>
</evidence>
<organism evidence="2 3">
    <name type="scientific">Lentinula edodes</name>
    <name type="common">Shiitake mushroom</name>
    <name type="synonym">Lentinus edodes</name>
    <dbReference type="NCBI Taxonomy" id="5353"/>
    <lineage>
        <taxon>Eukaryota</taxon>
        <taxon>Fungi</taxon>
        <taxon>Dikarya</taxon>
        <taxon>Basidiomycota</taxon>
        <taxon>Agaricomycotina</taxon>
        <taxon>Agaricomycetes</taxon>
        <taxon>Agaricomycetidae</taxon>
        <taxon>Agaricales</taxon>
        <taxon>Marasmiineae</taxon>
        <taxon>Omphalotaceae</taxon>
        <taxon>Lentinula</taxon>
    </lineage>
</organism>
<proteinExistence type="predicted"/>
<feature type="region of interest" description="Disordered" evidence="1">
    <location>
        <begin position="289"/>
        <end position="332"/>
    </location>
</feature>
<feature type="compositionally biased region" description="Polar residues" evidence="1">
    <location>
        <begin position="289"/>
        <end position="304"/>
    </location>
</feature>
<keyword evidence="3" id="KW-1185">Reference proteome</keyword>
<protein>
    <submittedName>
        <fullName evidence="2">Protein</fullName>
    </submittedName>
</protein>
<reference evidence="2 3" key="2">
    <citation type="submission" date="2017-02" db="EMBL/GenBank/DDBJ databases">
        <title>A genome survey and senescence transcriptome analysis in Lentinula edodes.</title>
        <authorList>
            <person name="Sakamoto Y."/>
            <person name="Nakade K."/>
            <person name="Sato S."/>
            <person name="Yoshida Y."/>
            <person name="Miyazaki K."/>
            <person name="Natsume S."/>
            <person name="Konno N."/>
        </authorList>
    </citation>
    <scope>NUCLEOTIDE SEQUENCE [LARGE SCALE GENOMIC DNA]</scope>
    <source>
        <strain evidence="2 3">NBRC 111202</strain>
    </source>
</reference>
<comment type="caution">
    <text evidence="2">The sequence shown here is derived from an EMBL/GenBank/DDBJ whole genome shotgun (WGS) entry which is preliminary data.</text>
</comment>